<reference evidence="2" key="1">
    <citation type="journal article" date="2019" name="Sci. Rep.">
        <title>Draft genome of Tanacetum cinerariifolium, the natural source of mosquito coil.</title>
        <authorList>
            <person name="Yamashiro T."/>
            <person name="Shiraishi A."/>
            <person name="Satake H."/>
            <person name="Nakayama K."/>
        </authorList>
    </citation>
    <scope>NUCLEOTIDE SEQUENCE</scope>
</reference>
<sequence>ESNKKKSRYELFYGSDVEDTDEEDTDEECWPGPMDDETRERMWLKRGPPAYNRKAVEEAMLQ</sequence>
<name>A0A699TB94_TANCI</name>
<organism evidence="2">
    <name type="scientific">Tanacetum cinerariifolium</name>
    <name type="common">Dalmatian daisy</name>
    <name type="synonym">Chrysanthemum cinerariifolium</name>
    <dbReference type="NCBI Taxonomy" id="118510"/>
    <lineage>
        <taxon>Eukaryota</taxon>
        <taxon>Viridiplantae</taxon>
        <taxon>Streptophyta</taxon>
        <taxon>Embryophyta</taxon>
        <taxon>Tracheophyta</taxon>
        <taxon>Spermatophyta</taxon>
        <taxon>Magnoliopsida</taxon>
        <taxon>eudicotyledons</taxon>
        <taxon>Gunneridae</taxon>
        <taxon>Pentapetalae</taxon>
        <taxon>asterids</taxon>
        <taxon>campanulids</taxon>
        <taxon>Asterales</taxon>
        <taxon>Asteraceae</taxon>
        <taxon>Asteroideae</taxon>
        <taxon>Anthemideae</taxon>
        <taxon>Anthemidinae</taxon>
        <taxon>Tanacetum</taxon>
    </lineage>
</organism>
<accession>A0A699TB94</accession>
<dbReference type="AlphaFoldDB" id="A0A699TB94"/>
<dbReference type="EMBL" id="BKCJ011225396">
    <property type="protein sequence ID" value="GFD06509.1"/>
    <property type="molecule type" value="Genomic_DNA"/>
</dbReference>
<feature type="non-terminal residue" evidence="2">
    <location>
        <position position="1"/>
    </location>
</feature>
<evidence type="ECO:0000313" key="2">
    <source>
        <dbReference type="EMBL" id="GFD06509.1"/>
    </source>
</evidence>
<proteinExistence type="predicted"/>
<protein>
    <submittedName>
        <fullName evidence="2">Eukaryotic translation initiation factor 2 gamma subunit</fullName>
    </submittedName>
</protein>
<evidence type="ECO:0000256" key="1">
    <source>
        <dbReference type="SAM" id="MobiDB-lite"/>
    </source>
</evidence>
<feature type="non-terminal residue" evidence="2">
    <location>
        <position position="62"/>
    </location>
</feature>
<keyword evidence="2" id="KW-0396">Initiation factor</keyword>
<feature type="compositionally biased region" description="Acidic residues" evidence="1">
    <location>
        <begin position="16"/>
        <end position="35"/>
    </location>
</feature>
<comment type="caution">
    <text evidence="2">The sequence shown here is derived from an EMBL/GenBank/DDBJ whole genome shotgun (WGS) entry which is preliminary data.</text>
</comment>
<keyword evidence="2" id="KW-0648">Protein biosynthesis</keyword>
<dbReference type="GO" id="GO:0003743">
    <property type="term" value="F:translation initiation factor activity"/>
    <property type="evidence" value="ECO:0007669"/>
    <property type="project" value="UniProtKB-KW"/>
</dbReference>
<gene>
    <name evidence="2" type="ORF">Tci_878478</name>
</gene>
<feature type="region of interest" description="Disordered" evidence="1">
    <location>
        <begin position="15"/>
        <end position="36"/>
    </location>
</feature>